<dbReference type="CDD" id="cd16915">
    <property type="entry name" value="HATPase_DpiB-CitA-like"/>
    <property type="match status" value="1"/>
</dbReference>
<keyword evidence="6 16" id="KW-0808">Transferase</keyword>
<evidence type="ECO:0000313" key="16">
    <source>
        <dbReference type="EMBL" id="CNE17551.1"/>
    </source>
</evidence>
<evidence type="ECO:0000259" key="15">
    <source>
        <dbReference type="PROSITE" id="PS50109"/>
    </source>
</evidence>
<dbReference type="PROSITE" id="PS50109">
    <property type="entry name" value="HIS_KIN"/>
    <property type="match status" value="1"/>
</dbReference>
<dbReference type="InterPro" id="IPR003594">
    <property type="entry name" value="HATPase_dom"/>
</dbReference>
<evidence type="ECO:0000256" key="13">
    <source>
        <dbReference type="ARBA" id="ARBA00023136"/>
    </source>
</evidence>
<comment type="caution">
    <text evidence="16">The sequence shown here is derived from an EMBL/GenBank/DDBJ whole genome shotgun (WGS) entry which is preliminary data.</text>
</comment>
<evidence type="ECO:0000256" key="7">
    <source>
        <dbReference type="ARBA" id="ARBA00022692"/>
    </source>
</evidence>
<dbReference type="EC" id="2.7.13.3" evidence="3"/>
<dbReference type="Pfam" id="PF02518">
    <property type="entry name" value="HATPase_c"/>
    <property type="match status" value="1"/>
</dbReference>
<keyword evidence="8" id="KW-0547">Nucleotide-binding</keyword>
<evidence type="ECO:0000256" key="10">
    <source>
        <dbReference type="ARBA" id="ARBA00022840"/>
    </source>
</evidence>
<keyword evidence="11 14" id="KW-1133">Transmembrane helix</keyword>
<keyword evidence="7 14" id="KW-0812">Transmembrane</keyword>
<dbReference type="InterPro" id="IPR033463">
    <property type="entry name" value="sCache_3"/>
</dbReference>
<keyword evidence="13 14" id="KW-0472">Membrane</keyword>
<name>A0ABM9S4U8_9GAMM</name>
<comment type="subcellular location">
    <subcellularLocation>
        <location evidence="2">Cell membrane</location>
        <topology evidence="2">Multi-pass membrane protein</topology>
    </subcellularLocation>
</comment>
<keyword evidence="10" id="KW-0067">ATP-binding</keyword>
<comment type="catalytic activity">
    <reaction evidence="1">
        <text>ATP + protein L-histidine = ADP + protein N-phospho-L-histidine.</text>
        <dbReference type="EC" id="2.7.13.3"/>
    </reaction>
</comment>
<dbReference type="SUPFAM" id="SSF55890">
    <property type="entry name" value="Sporulation response regulatory protein Spo0B"/>
    <property type="match status" value="1"/>
</dbReference>
<sequence length="544" mass="61084">MLSGKAHFLKWRGLKNIAFPLRIFLMLLVFSVILIGAMDRFLTHSFEQYLINQVSKMAMNQAKIVASMDSVVSAVKQRDQQRLAQIVRRLGTSSDFDYIVIGDANSRRLYHPNPDKIGLPMQWTKEGALERGESYIIYGKGSMGKAMRAKTPIFDSDGKVIGVVSLGYLISKIDHWRLSYLTPLTSSFVIMLITLLFLAWLFSNHIRRQMMGMEPKEIARVLRQQEALFGAVFEGLLAVDPEGKITAINQNARKMLRVSATPQQLVGRSVSDVVSPDHFFLDREGGNRQDELCTFNGLNIIANRAGIWTDDIFQGWVVSFRSQDDIHTLSAQLSQIKQYVENLRTVRHEHLNWMSTLSGLLQMKEFDRALEMVKTESSSQQALIDTLRDTFKNRQIAALLFGKYHRAKELGLSLTFIPGCQLGILPVTLGENELAAIIGNLLDNAFEASLKNPDGDKNIEMYLSDEGHELILEVADHGCGIDPELQDSLFERGVSSKHSEEHGIGLYLVATYVHQSGGTITVEKNPPQGTLFTVFIPKTHDLKS</sequence>
<feature type="transmembrane region" description="Helical" evidence="14">
    <location>
        <begin position="21"/>
        <end position="38"/>
    </location>
</feature>
<evidence type="ECO:0000256" key="12">
    <source>
        <dbReference type="ARBA" id="ARBA00023012"/>
    </source>
</evidence>
<proteinExistence type="predicted"/>
<dbReference type="InterPro" id="IPR039506">
    <property type="entry name" value="SPOB_a"/>
</dbReference>
<dbReference type="InterPro" id="IPR036890">
    <property type="entry name" value="HATPase_C_sf"/>
</dbReference>
<evidence type="ECO:0000256" key="14">
    <source>
        <dbReference type="SAM" id="Phobius"/>
    </source>
</evidence>
<dbReference type="Pfam" id="PF17203">
    <property type="entry name" value="sCache_3_2"/>
    <property type="match status" value="1"/>
</dbReference>
<dbReference type="InterPro" id="IPR000014">
    <property type="entry name" value="PAS"/>
</dbReference>
<dbReference type="InterPro" id="IPR035965">
    <property type="entry name" value="PAS-like_dom_sf"/>
</dbReference>
<keyword evidence="12" id="KW-0902">Two-component regulatory system</keyword>
<dbReference type="Gene3D" id="1.10.287.130">
    <property type="match status" value="1"/>
</dbReference>
<dbReference type="GO" id="GO:0004673">
    <property type="term" value="F:protein histidine kinase activity"/>
    <property type="evidence" value="ECO:0007669"/>
    <property type="project" value="UniProtKB-EC"/>
</dbReference>
<dbReference type="RefSeq" id="WP_072080594.1">
    <property type="nucleotide sequence ID" value="NZ_CPYD01000002.1"/>
</dbReference>
<dbReference type="SMART" id="SM00091">
    <property type="entry name" value="PAS"/>
    <property type="match status" value="1"/>
</dbReference>
<dbReference type="Gene3D" id="3.30.450.20">
    <property type="entry name" value="PAS domain"/>
    <property type="match status" value="2"/>
</dbReference>
<reference evidence="16 17" key="1">
    <citation type="submission" date="2015-03" db="EMBL/GenBank/DDBJ databases">
        <authorList>
            <consortium name="Pathogen Informatics"/>
            <person name="Murphy D."/>
        </authorList>
    </citation>
    <scope>NUCLEOTIDE SEQUENCE [LARGE SCALE GENOMIC DNA]</scope>
    <source>
        <strain evidence="17">type strain: CIP110231</strain>
    </source>
</reference>
<dbReference type="InterPro" id="IPR016120">
    <property type="entry name" value="Sig_transdc_His_kin_SpoOB"/>
</dbReference>
<evidence type="ECO:0000256" key="11">
    <source>
        <dbReference type="ARBA" id="ARBA00022989"/>
    </source>
</evidence>
<dbReference type="PANTHER" id="PTHR43547">
    <property type="entry name" value="TWO-COMPONENT HISTIDINE KINASE"/>
    <property type="match status" value="1"/>
</dbReference>
<gene>
    <name evidence="16" type="primary">citA</name>
    <name evidence="16" type="ORF">ERS137967_00954</name>
</gene>
<dbReference type="Gene3D" id="3.30.565.10">
    <property type="entry name" value="Histidine kinase-like ATPase, C-terminal domain"/>
    <property type="match status" value="1"/>
</dbReference>
<dbReference type="InterPro" id="IPR029151">
    <property type="entry name" value="Sensor-like_sf"/>
</dbReference>
<evidence type="ECO:0000256" key="5">
    <source>
        <dbReference type="ARBA" id="ARBA00022553"/>
    </source>
</evidence>
<dbReference type="SUPFAM" id="SSF55874">
    <property type="entry name" value="ATPase domain of HSP90 chaperone/DNA topoisomerase II/histidine kinase"/>
    <property type="match status" value="1"/>
</dbReference>
<dbReference type="SMART" id="SM00387">
    <property type="entry name" value="HATPase_c"/>
    <property type="match status" value="1"/>
</dbReference>
<evidence type="ECO:0000256" key="8">
    <source>
        <dbReference type="ARBA" id="ARBA00022741"/>
    </source>
</evidence>
<evidence type="ECO:0000256" key="1">
    <source>
        <dbReference type="ARBA" id="ARBA00000085"/>
    </source>
</evidence>
<dbReference type="CDD" id="cd18773">
    <property type="entry name" value="PDC1_HK_sensor"/>
    <property type="match status" value="1"/>
</dbReference>
<evidence type="ECO:0000256" key="4">
    <source>
        <dbReference type="ARBA" id="ARBA00022475"/>
    </source>
</evidence>
<dbReference type="Proteomes" id="UP000040578">
    <property type="component" value="Unassembled WGS sequence"/>
</dbReference>
<dbReference type="InterPro" id="IPR004358">
    <property type="entry name" value="Sig_transdc_His_kin-like_C"/>
</dbReference>
<protein>
    <recommendedName>
        <fullName evidence="3">histidine kinase</fullName>
        <ecNumber evidence="3">2.7.13.3</ecNumber>
    </recommendedName>
</protein>
<dbReference type="NCBIfam" id="NF011627">
    <property type="entry name" value="PRK15053.1"/>
    <property type="match status" value="1"/>
</dbReference>
<keyword evidence="17" id="KW-1185">Reference proteome</keyword>
<evidence type="ECO:0000313" key="17">
    <source>
        <dbReference type="Proteomes" id="UP000040578"/>
    </source>
</evidence>
<dbReference type="CDD" id="cd00130">
    <property type="entry name" value="PAS"/>
    <property type="match status" value="1"/>
</dbReference>
<dbReference type="SUPFAM" id="SSF55785">
    <property type="entry name" value="PYP-like sensor domain (PAS domain)"/>
    <property type="match status" value="1"/>
</dbReference>
<evidence type="ECO:0000256" key="2">
    <source>
        <dbReference type="ARBA" id="ARBA00004651"/>
    </source>
</evidence>
<dbReference type="EMBL" id="CPYD01000002">
    <property type="protein sequence ID" value="CNE17551.1"/>
    <property type="molecule type" value="Genomic_DNA"/>
</dbReference>
<feature type="domain" description="Histidine kinase" evidence="15">
    <location>
        <begin position="345"/>
        <end position="540"/>
    </location>
</feature>
<dbReference type="PRINTS" id="PR00344">
    <property type="entry name" value="BCTRLSENSOR"/>
</dbReference>
<dbReference type="Pfam" id="PF14689">
    <property type="entry name" value="SPOB_a"/>
    <property type="match status" value="1"/>
</dbReference>
<organism evidence="16 17">
    <name type="scientific">Yersinia nurmii</name>
    <dbReference type="NCBI Taxonomy" id="685706"/>
    <lineage>
        <taxon>Bacteria</taxon>
        <taxon>Pseudomonadati</taxon>
        <taxon>Pseudomonadota</taxon>
        <taxon>Gammaproteobacteria</taxon>
        <taxon>Enterobacterales</taxon>
        <taxon>Yersiniaceae</taxon>
        <taxon>Yersinia</taxon>
    </lineage>
</organism>
<accession>A0ABM9S4U8</accession>
<evidence type="ECO:0000256" key="3">
    <source>
        <dbReference type="ARBA" id="ARBA00012438"/>
    </source>
</evidence>
<dbReference type="InterPro" id="IPR005467">
    <property type="entry name" value="His_kinase_dom"/>
</dbReference>
<dbReference type="PANTHER" id="PTHR43547:SF10">
    <property type="entry name" value="SENSOR HISTIDINE KINASE DCUS"/>
    <property type="match status" value="1"/>
</dbReference>
<keyword evidence="5" id="KW-0597">Phosphoprotein</keyword>
<keyword evidence="4" id="KW-1003">Cell membrane</keyword>
<keyword evidence="9 16" id="KW-0418">Kinase</keyword>
<feature type="transmembrane region" description="Helical" evidence="14">
    <location>
        <begin position="184"/>
        <end position="203"/>
    </location>
</feature>
<evidence type="ECO:0000256" key="9">
    <source>
        <dbReference type="ARBA" id="ARBA00022777"/>
    </source>
</evidence>
<evidence type="ECO:0000256" key="6">
    <source>
        <dbReference type="ARBA" id="ARBA00022679"/>
    </source>
</evidence>
<dbReference type="SUPFAM" id="SSF103190">
    <property type="entry name" value="Sensory domain-like"/>
    <property type="match status" value="1"/>
</dbReference>